<dbReference type="Gene3D" id="1.20.1250.20">
    <property type="entry name" value="MFS general substrate transporter like domains"/>
    <property type="match status" value="2"/>
</dbReference>
<evidence type="ECO:0000256" key="3">
    <source>
        <dbReference type="ARBA" id="ARBA00022448"/>
    </source>
</evidence>
<dbReference type="InterPro" id="IPR051788">
    <property type="entry name" value="MFS_Transporter"/>
</dbReference>
<evidence type="ECO:0000256" key="4">
    <source>
        <dbReference type="ARBA" id="ARBA00022692"/>
    </source>
</evidence>
<dbReference type="PANTHER" id="PTHR23514">
    <property type="entry name" value="BYPASS OF STOP CODON PROTEIN 6"/>
    <property type="match status" value="1"/>
</dbReference>
<feature type="transmembrane region" description="Helical" evidence="7">
    <location>
        <begin position="278"/>
        <end position="295"/>
    </location>
</feature>
<evidence type="ECO:0000256" key="1">
    <source>
        <dbReference type="ARBA" id="ARBA00004651"/>
    </source>
</evidence>
<keyword evidence="4 7" id="KW-0812">Transmembrane</keyword>
<keyword evidence="9" id="KW-1185">Reference proteome</keyword>
<feature type="transmembrane region" description="Helical" evidence="7">
    <location>
        <begin position="73"/>
        <end position="94"/>
    </location>
</feature>
<feature type="transmembrane region" description="Helical" evidence="7">
    <location>
        <begin position="210"/>
        <end position="229"/>
    </location>
</feature>
<feature type="transmembrane region" description="Helical" evidence="7">
    <location>
        <begin position="142"/>
        <end position="161"/>
    </location>
</feature>
<evidence type="ECO:0000256" key="6">
    <source>
        <dbReference type="ARBA" id="ARBA00023136"/>
    </source>
</evidence>
<keyword evidence="6 7" id="KW-0472">Membrane</keyword>
<feature type="transmembrane region" description="Helical" evidence="7">
    <location>
        <begin position="12"/>
        <end position="33"/>
    </location>
</feature>
<dbReference type="SUPFAM" id="SSF103473">
    <property type="entry name" value="MFS general substrate transporter"/>
    <property type="match status" value="1"/>
</dbReference>
<keyword evidence="3" id="KW-0813">Transport</keyword>
<feature type="transmembrane region" description="Helical" evidence="7">
    <location>
        <begin position="249"/>
        <end position="266"/>
    </location>
</feature>
<comment type="similarity">
    <text evidence="2">Belongs to the major facilitator superfamily.</text>
</comment>
<feature type="transmembrane region" description="Helical" evidence="7">
    <location>
        <begin position="336"/>
        <end position="361"/>
    </location>
</feature>
<feature type="transmembrane region" description="Helical" evidence="7">
    <location>
        <begin position="100"/>
        <end position="121"/>
    </location>
</feature>
<comment type="caution">
    <text evidence="8">The sequence shown here is derived from an EMBL/GenBank/DDBJ whole genome shotgun (WGS) entry which is preliminary data.</text>
</comment>
<name>A0ABS6K8E7_9FIRM</name>
<keyword evidence="5 7" id="KW-1133">Transmembrane helix</keyword>
<comment type="subcellular location">
    <subcellularLocation>
        <location evidence="1">Cell membrane</location>
        <topology evidence="1">Multi-pass membrane protein</topology>
    </subcellularLocation>
</comment>
<feature type="transmembrane region" description="Helical" evidence="7">
    <location>
        <begin position="167"/>
        <end position="190"/>
    </location>
</feature>
<evidence type="ECO:0000256" key="7">
    <source>
        <dbReference type="SAM" id="Phobius"/>
    </source>
</evidence>
<dbReference type="Proteomes" id="UP001314681">
    <property type="component" value="Unassembled WGS sequence"/>
</dbReference>
<feature type="transmembrane region" description="Helical" evidence="7">
    <location>
        <begin position="301"/>
        <end position="324"/>
    </location>
</feature>
<evidence type="ECO:0000256" key="2">
    <source>
        <dbReference type="ARBA" id="ARBA00008335"/>
    </source>
</evidence>
<evidence type="ECO:0000313" key="9">
    <source>
        <dbReference type="Proteomes" id="UP001314681"/>
    </source>
</evidence>
<proteinExistence type="inferred from homology"/>
<dbReference type="InterPro" id="IPR036259">
    <property type="entry name" value="MFS_trans_sf"/>
</dbReference>
<dbReference type="Pfam" id="PF07690">
    <property type="entry name" value="MFS_1"/>
    <property type="match status" value="1"/>
</dbReference>
<dbReference type="InterPro" id="IPR011701">
    <property type="entry name" value="MFS"/>
</dbReference>
<organism evidence="8 9">
    <name type="scientific">Diplocloster modestus</name>
    <dbReference type="NCBI Taxonomy" id="2850322"/>
    <lineage>
        <taxon>Bacteria</taxon>
        <taxon>Bacillati</taxon>
        <taxon>Bacillota</taxon>
        <taxon>Clostridia</taxon>
        <taxon>Lachnospirales</taxon>
        <taxon>Lachnospiraceae</taxon>
        <taxon>Diplocloster</taxon>
    </lineage>
</organism>
<dbReference type="RefSeq" id="WP_158352883.1">
    <property type="nucleotide sequence ID" value="NZ_JAHQCX010000007.1"/>
</dbReference>
<dbReference type="EMBL" id="JAHQCX010000007">
    <property type="protein sequence ID" value="MBU9726779.1"/>
    <property type="molecule type" value="Genomic_DNA"/>
</dbReference>
<gene>
    <name evidence="8" type="ORF">KTH90_12210</name>
</gene>
<feature type="transmembrane region" description="Helical" evidence="7">
    <location>
        <begin position="39"/>
        <end position="61"/>
    </location>
</feature>
<protein>
    <submittedName>
        <fullName evidence="8">MFS transporter</fullName>
    </submittedName>
</protein>
<evidence type="ECO:0000256" key="5">
    <source>
        <dbReference type="ARBA" id="ARBA00022989"/>
    </source>
</evidence>
<reference evidence="8 9" key="1">
    <citation type="submission" date="2021-06" db="EMBL/GenBank/DDBJ databases">
        <title>Description of novel taxa of the family Lachnospiraceae.</title>
        <authorList>
            <person name="Chaplin A.V."/>
            <person name="Sokolova S.R."/>
            <person name="Pikina A.P."/>
            <person name="Korzhanova M."/>
            <person name="Belova V."/>
            <person name="Korostin D."/>
            <person name="Efimov B.A."/>
        </authorList>
    </citation>
    <scope>NUCLEOTIDE SEQUENCE [LARGE SCALE GENOMIC DNA]</scope>
    <source>
        <strain evidence="8 9">ASD4241</strain>
    </source>
</reference>
<feature type="transmembrane region" description="Helical" evidence="7">
    <location>
        <begin position="381"/>
        <end position="404"/>
    </location>
</feature>
<evidence type="ECO:0000313" key="8">
    <source>
        <dbReference type="EMBL" id="MBU9726779.1"/>
    </source>
</evidence>
<sequence length="420" mass="45092">MKLQYKHTVYASYLGYITQAIVNNLPPLLFITFQKTMGISLSELGFLVSLNFGVQMLVDLISAKFVDRIGYRICIVAAHICSTVGLVGLGLFPMLLPNPYLGLMIAVVINAIGGGLIEVLVSPIVQALPGDEKASAMSMLHSFYCWGHVTVVLLSTLYFVTIGLSRWYFLPLIWAVLPLFNTFFYAKVPLLTLTGEHSATPLRKLFSMKIFWLFLILMICSAASEQAMAQWASLFAESGLNVSKTMGDLLGPCAFAVCMGLSRTYYGKNGSRIDLKKFILASSILCMISYLLATLSPVPLLSLAGCALCGLSVGIMWPGSFSLAAEYCPAGGTGMFALLALAGDIGCSLGPGMVGVVSNSVASRSGSLSNLLFGNLTGTEAGLKTGLLCAILFPVLMFFAVSVLSRLRRPQDPKNQPHRG</sequence>
<dbReference type="PANTHER" id="PTHR23514:SF3">
    <property type="entry name" value="BYPASS OF STOP CODON PROTEIN 6"/>
    <property type="match status" value="1"/>
</dbReference>
<accession>A0ABS6K8E7</accession>